<organism evidence="3 4">
    <name type="scientific">Dyella monticola</name>
    <dbReference type="NCBI Taxonomy" id="1927958"/>
    <lineage>
        <taxon>Bacteria</taxon>
        <taxon>Pseudomonadati</taxon>
        <taxon>Pseudomonadota</taxon>
        <taxon>Gammaproteobacteria</taxon>
        <taxon>Lysobacterales</taxon>
        <taxon>Rhodanobacteraceae</taxon>
        <taxon>Dyella</taxon>
    </lineage>
</organism>
<dbReference type="EMBL" id="QRBE01000001">
    <property type="protein sequence ID" value="RDS84898.1"/>
    <property type="molecule type" value="Genomic_DNA"/>
</dbReference>
<feature type="compositionally biased region" description="Polar residues" evidence="1">
    <location>
        <begin position="498"/>
        <end position="516"/>
    </location>
</feature>
<dbReference type="InterPro" id="IPR046673">
    <property type="entry name" value="ToxA_N"/>
</dbReference>
<dbReference type="AlphaFoldDB" id="A0A370X940"/>
<feature type="region of interest" description="Disordered" evidence="1">
    <location>
        <begin position="498"/>
        <end position="528"/>
    </location>
</feature>
<feature type="region of interest" description="Disordered" evidence="1">
    <location>
        <begin position="714"/>
        <end position="759"/>
    </location>
</feature>
<keyword evidence="4" id="KW-1185">Reference proteome</keyword>
<gene>
    <name evidence="3" type="ORF">DWU98_02785</name>
</gene>
<evidence type="ECO:0000313" key="3">
    <source>
        <dbReference type="EMBL" id="RDS84898.1"/>
    </source>
</evidence>
<feature type="domain" description="Dermonecrotic toxin N-terminal" evidence="2">
    <location>
        <begin position="135"/>
        <end position="325"/>
    </location>
</feature>
<feature type="region of interest" description="Disordered" evidence="1">
    <location>
        <begin position="1"/>
        <end position="20"/>
    </location>
</feature>
<evidence type="ECO:0000256" key="1">
    <source>
        <dbReference type="SAM" id="MobiDB-lite"/>
    </source>
</evidence>
<protein>
    <recommendedName>
        <fullName evidence="2">Dermonecrotic toxin N-terminal domain-containing protein</fullName>
    </recommendedName>
</protein>
<name>A0A370X940_9GAMM</name>
<feature type="compositionally biased region" description="Pro residues" evidence="1">
    <location>
        <begin position="670"/>
        <end position="680"/>
    </location>
</feature>
<feature type="compositionally biased region" description="Low complexity" evidence="1">
    <location>
        <begin position="725"/>
        <end position="752"/>
    </location>
</feature>
<proteinExistence type="predicted"/>
<dbReference type="Pfam" id="PF20178">
    <property type="entry name" value="ToxA_N"/>
    <property type="match status" value="2"/>
</dbReference>
<feature type="domain" description="Dermonecrotic toxin N-terminal" evidence="2">
    <location>
        <begin position="34"/>
        <end position="122"/>
    </location>
</feature>
<evidence type="ECO:0000313" key="4">
    <source>
        <dbReference type="Proteomes" id="UP000254258"/>
    </source>
</evidence>
<comment type="caution">
    <text evidence="3">The sequence shown here is derived from an EMBL/GenBank/DDBJ whole genome shotgun (WGS) entry which is preliminary data.</text>
</comment>
<feature type="region of interest" description="Disordered" evidence="1">
    <location>
        <begin position="663"/>
        <end position="685"/>
    </location>
</feature>
<accession>A0A370X940</accession>
<reference evidence="3 4" key="1">
    <citation type="submission" date="2018-07" db="EMBL/GenBank/DDBJ databases">
        <title>Dyella monticola sp. nov. and Dyella psychrodurans sp. nov. isolated from monsoon evergreen broad-leaved forest soil of Dinghu Mountain, China.</title>
        <authorList>
            <person name="Gao Z."/>
            <person name="Qiu L."/>
        </authorList>
    </citation>
    <scope>NUCLEOTIDE SEQUENCE [LARGE SCALE GENOMIC DNA]</scope>
    <source>
        <strain evidence="3 4">4G-K06</strain>
    </source>
</reference>
<dbReference type="Proteomes" id="UP000254258">
    <property type="component" value="Unassembled WGS sequence"/>
</dbReference>
<sequence>MHDTCADASDPPHPSVSDPVQQRLQVLGHAPTPPTPHATLSHWLHQSLKDRLGQDIDPSHTYLVSLNYNTDGKPGPGPYQGQVVRRESLTDAALHNTQEADTGAAGHTLVPYRPGGPNIQVTPTLPIKLPGGLADLAYRYWAHGHDEKADYTYTYEGIYKEGDGAHYGAANQLALNPKDFRAMVWDKDPSQVVTSQLDTFWNENEGNYAQQARVSFFAAADTAIPKVASSSYEPGDLKPEDRALAACMLQQPRNAGIDSGRLNMGDYVASDVMYAQDTRTGRVLLYAPGDKTPLQGFDSLSDLRNSLAKAMKDPVKREALMGHFKVYDQRDGSNNVFGKAGVHGILNGIAVYPDTYAPPSLLLHKGQWDPERYIGLTPQHGDPFKQLTEDVKARTYADAQTLVTSDRDVTERDVLKWMSIGGVVLGAALTPLSLAGTGAGLLAKIATAANLGTGAASIAVGMDQKDRHKPEGTDSIVDGMMQLGLMGGLKVIELHGGTETSAPRSQRSLPNDTANHPQAPDGMEGITLPDDPATYYVYRTVDPNRPRELYTWDPDGHLTRTGKHIDADAQRVGTKGGMNPADHAPEHNPRATIDEELTRLTGVPTTSQDLENFIASSAHTPSSAFRYSASRPGTSAALGTMDEELTRLTGVPTTVKDLEAFISSEAQTPPSSPRYSPPRPATSAVPDTMDEELTRLAGVPTTVQDLEAFIRSSARAPDDPPSQPSTSAAVSSQGGSSASGAGPSTAGTRGTSITGAGADRSIAPDQISLLRISARDPMSLSRLKMMKIDGPAAMHYRLTNLARRNVTKVDAAEKALRDSGYVVEEELVRPRRSGPITYLKVTKSGEGSFYVLPRHAIRQRNNLYVNGARMLPADANIPIIYAAYLADEGGRSGTIYFQTYRAAAAPSSRLTIKRDR</sequence>
<evidence type="ECO:0000259" key="2">
    <source>
        <dbReference type="Pfam" id="PF20178"/>
    </source>
</evidence>